<dbReference type="Pfam" id="PF01131">
    <property type="entry name" value="Topoisom_bac"/>
    <property type="match status" value="1"/>
</dbReference>
<dbReference type="InterPro" id="IPR023405">
    <property type="entry name" value="Topo_IA_core_domain"/>
</dbReference>
<gene>
    <name evidence="4" type="ORF">OMES3154_00211</name>
</gene>
<evidence type="ECO:0000256" key="1">
    <source>
        <dbReference type="ARBA" id="ARBA00023235"/>
    </source>
</evidence>
<protein>
    <submittedName>
        <fullName evidence="4">DNA topoisomerase</fullName>
    </submittedName>
</protein>
<dbReference type="AlphaFoldDB" id="A0A6I8MBX6"/>
<dbReference type="SUPFAM" id="SSF56712">
    <property type="entry name" value="Prokaryotic type I DNA topoisomerase"/>
    <property type="match status" value="1"/>
</dbReference>
<organism evidence="4 5">
    <name type="scientific">Oceanivirga miroungae</name>
    <dbReference type="NCBI Taxonomy" id="1130046"/>
    <lineage>
        <taxon>Bacteria</taxon>
        <taxon>Fusobacteriati</taxon>
        <taxon>Fusobacteriota</taxon>
        <taxon>Fusobacteriia</taxon>
        <taxon>Fusobacteriales</taxon>
        <taxon>Leptotrichiaceae</taxon>
        <taxon>Oceanivirga</taxon>
    </lineage>
</organism>
<feature type="compositionally biased region" description="Basic and acidic residues" evidence="2">
    <location>
        <begin position="36"/>
        <end position="47"/>
    </location>
</feature>
<dbReference type="Gene3D" id="1.10.460.10">
    <property type="entry name" value="Topoisomerase I, domain 2"/>
    <property type="match status" value="1"/>
</dbReference>
<dbReference type="InterPro" id="IPR013497">
    <property type="entry name" value="Topo_IA_cen"/>
</dbReference>
<sequence>MKKNESKPKPRYTPGTLLKDMTSVAKYVQDENIKKLMKEKDKDKKGENGSIGTPATRDSIIDNLINSGYLELNGKNIISTAKAREFYSKLPYEAKSIDNTALWYVIQEDIKENKKEAKDLTNEVLNNIRNIISQSQNFKMKEIEKKELLPGEVVEINSKNGVFFKGIFENESRILSKKYQYFDQEINITKKQAENLFKGKSIDIKLKSKSGQEYKAKFKLILNGKWLNLAKEK</sequence>
<keyword evidence="5" id="KW-1185">Reference proteome</keyword>
<evidence type="ECO:0000313" key="4">
    <source>
        <dbReference type="EMBL" id="VWL84938.1"/>
    </source>
</evidence>
<dbReference type="GO" id="GO:0003677">
    <property type="term" value="F:DNA binding"/>
    <property type="evidence" value="ECO:0007669"/>
    <property type="project" value="InterPro"/>
</dbReference>
<evidence type="ECO:0000256" key="2">
    <source>
        <dbReference type="SAM" id="MobiDB-lite"/>
    </source>
</evidence>
<keyword evidence="1 4" id="KW-0413">Isomerase</keyword>
<accession>A0A6I8MBX6</accession>
<dbReference type="GO" id="GO:0003916">
    <property type="term" value="F:DNA topoisomerase activity"/>
    <property type="evidence" value="ECO:0007669"/>
    <property type="project" value="InterPro"/>
</dbReference>
<name>A0A6I8MBX6_9FUSO</name>
<dbReference type="Proteomes" id="UP000419017">
    <property type="component" value="Unassembled WGS sequence"/>
</dbReference>
<reference evidence="4 5" key="1">
    <citation type="submission" date="2019-10" db="EMBL/GenBank/DDBJ databases">
        <authorList>
            <person name="Blom J."/>
        </authorList>
    </citation>
    <scope>NUCLEOTIDE SEQUENCE [LARGE SCALE GENOMIC DNA]</scope>
    <source>
        <strain evidence="4 5">ES3154-GLU</strain>
    </source>
</reference>
<evidence type="ECO:0000259" key="3">
    <source>
        <dbReference type="PROSITE" id="PS52039"/>
    </source>
</evidence>
<dbReference type="GO" id="GO:0006265">
    <property type="term" value="P:DNA topological change"/>
    <property type="evidence" value="ECO:0007669"/>
    <property type="project" value="InterPro"/>
</dbReference>
<feature type="region of interest" description="Disordered" evidence="2">
    <location>
        <begin position="36"/>
        <end position="57"/>
    </location>
</feature>
<feature type="domain" description="Topo IA-type catalytic" evidence="3">
    <location>
        <begin position="1"/>
        <end position="132"/>
    </location>
</feature>
<evidence type="ECO:0000313" key="5">
    <source>
        <dbReference type="Proteomes" id="UP000419017"/>
    </source>
</evidence>
<dbReference type="PROSITE" id="PS52039">
    <property type="entry name" value="TOPO_IA_2"/>
    <property type="match status" value="1"/>
</dbReference>
<dbReference type="EMBL" id="CABWIB010000001">
    <property type="protein sequence ID" value="VWL84938.1"/>
    <property type="molecule type" value="Genomic_DNA"/>
</dbReference>
<dbReference type="InterPro" id="IPR013824">
    <property type="entry name" value="Topo_IA_cen_sub1"/>
</dbReference>
<proteinExistence type="predicted"/>